<keyword evidence="2 3" id="KW-0040">ANK repeat</keyword>
<name>A0ABR4HBW4_9EURO</name>
<protein>
    <submittedName>
        <fullName evidence="5">Ankyrin repeat-containing domain protein</fullName>
    </submittedName>
</protein>
<dbReference type="SMART" id="SM00248">
    <property type="entry name" value="ANK"/>
    <property type="match status" value="5"/>
</dbReference>
<dbReference type="Pfam" id="PF13857">
    <property type="entry name" value="Ank_5"/>
    <property type="match status" value="1"/>
</dbReference>
<sequence>MKFSFIYLLSCICTLVAATGERGAAERAYIFSLYIQEEIYSNLRVQGAIATMCVGTRTGLLGQDADEFYRVARELSQWDMQSRLAISDRINAGTLTAAQEARFNNWRKESQYTLELFVGLREKNINREIIQAMACAENFGHAIRTQENTGYQHIRYIGAFPVPDREATITQYTDLFGGGNAGQKAAAAAYNKAINAIKADKKSRHHWLAIANWRHPRTFSHLARLFTFRQFESTDENGDTILHLQARTHHRGPRAVPDTRKGPCFSALITSNYGSSLHPQNHAGVTPLMSATQAHNLQFMCLLLAKDPEGVNEDKDIEVTPLIWALSSGLGAYKLISPFLAHPAIDLTCIDGDGRNPLMLAVMGDGDNNRVHQILELARAAVPGNFDINTVDRRRGEMALQIAVSENAAEAIKLILSQDGVQADMADLLHRTTHHLATEAILAHGGVDVDYLDQYGRSALSNAAKRDDRESALVLLRYGARPDLRDLDGYTPISRAAMVMQADMVELLEEAIGII</sequence>
<evidence type="ECO:0000313" key="5">
    <source>
        <dbReference type="EMBL" id="KAL2812263.1"/>
    </source>
</evidence>
<feature type="repeat" description="ANK" evidence="3">
    <location>
        <begin position="455"/>
        <end position="487"/>
    </location>
</feature>
<evidence type="ECO:0000256" key="3">
    <source>
        <dbReference type="PROSITE-ProRule" id="PRU00023"/>
    </source>
</evidence>
<evidence type="ECO:0000256" key="2">
    <source>
        <dbReference type="ARBA" id="ARBA00023043"/>
    </source>
</evidence>
<keyword evidence="6" id="KW-1185">Reference proteome</keyword>
<dbReference type="PROSITE" id="PS50088">
    <property type="entry name" value="ANK_REPEAT"/>
    <property type="match status" value="1"/>
</dbReference>
<evidence type="ECO:0000313" key="6">
    <source>
        <dbReference type="Proteomes" id="UP001610334"/>
    </source>
</evidence>
<feature type="chain" id="PRO_5047011943" evidence="4">
    <location>
        <begin position="19"/>
        <end position="515"/>
    </location>
</feature>
<keyword evidence="1" id="KW-0677">Repeat</keyword>
<proteinExistence type="predicted"/>
<feature type="signal peptide" evidence="4">
    <location>
        <begin position="1"/>
        <end position="18"/>
    </location>
</feature>
<organism evidence="5 6">
    <name type="scientific">Aspergillus granulosus</name>
    <dbReference type="NCBI Taxonomy" id="176169"/>
    <lineage>
        <taxon>Eukaryota</taxon>
        <taxon>Fungi</taxon>
        <taxon>Dikarya</taxon>
        <taxon>Ascomycota</taxon>
        <taxon>Pezizomycotina</taxon>
        <taxon>Eurotiomycetes</taxon>
        <taxon>Eurotiomycetidae</taxon>
        <taxon>Eurotiales</taxon>
        <taxon>Aspergillaceae</taxon>
        <taxon>Aspergillus</taxon>
        <taxon>Aspergillus subgen. Nidulantes</taxon>
    </lineage>
</organism>
<dbReference type="InterPro" id="IPR036770">
    <property type="entry name" value="Ankyrin_rpt-contain_sf"/>
</dbReference>
<gene>
    <name evidence="5" type="ORF">BJX63DRAFT_432706</name>
</gene>
<comment type="caution">
    <text evidence="5">The sequence shown here is derived from an EMBL/GenBank/DDBJ whole genome shotgun (WGS) entry which is preliminary data.</text>
</comment>
<dbReference type="Gene3D" id="1.25.40.20">
    <property type="entry name" value="Ankyrin repeat-containing domain"/>
    <property type="match status" value="2"/>
</dbReference>
<evidence type="ECO:0000256" key="1">
    <source>
        <dbReference type="ARBA" id="ARBA00022737"/>
    </source>
</evidence>
<dbReference type="InterPro" id="IPR002110">
    <property type="entry name" value="Ankyrin_rpt"/>
</dbReference>
<dbReference type="PANTHER" id="PTHR24198">
    <property type="entry name" value="ANKYRIN REPEAT AND PROTEIN KINASE DOMAIN-CONTAINING PROTEIN"/>
    <property type="match status" value="1"/>
</dbReference>
<dbReference type="PANTHER" id="PTHR24198:SF165">
    <property type="entry name" value="ANKYRIN REPEAT-CONTAINING PROTEIN-RELATED"/>
    <property type="match status" value="1"/>
</dbReference>
<dbReference type="SUPFAM" id="SSF48403">
    <property type="entry name" value="Ankyrin repeat"/>
    <property type="match status" value="1"/>
</dbReference>
<evidence type="ECO:0000256" key="4">
    <source>
        <dbReference type="SAM" id="SignalP"/>
    </source>
</evidence>
<dbReference type="EMBL" id="JBFXLT010000049">
    <property type="protein sequence ID" value="KAL2812263.1"/>
    <property type="molecule type" value="Genomic_DNA"/>
</dbReference>
<dbReference type="Proteomes" id="UP001610334">
    <property type="component" value="Unassembled WGS sequence"/>
</dbReference>
<reference evidence="5 6" key="1">
    <citation type="submission" date="2024-07" db="EMBL/GenBank/DDBJ databases">
        <title>Section-level genome sequencing and comparative genomics of Aspergillus sections Usti and Cavernicolus.</title>
        <authorList>
            <consortium name="Lawrence Berkeley National Laboratory"/>
            <person name="Nybo J.L."/>
            <person name="Vesth T.C."/>
            <person name="Theobald S."/>
            <person name="Frisvad J.C."/>
            <person name="Larsen T.O."/>
            <person name="Kjaerboelling I."/>
            <person name="Rothschild-Mancinelli K."/>
            <person name="Lyhne E.K."/>
            <person name="Kogle M.E."/>
            <person name="Barry K."/>
            <person name="Clum A."/>
            <person name="Na H."/>
            <person name="Ledsgaard L."/>
            <person name="Lin J."/>
            <person name="Lipzen A."/>
            <person name="Kuo A."/>
            <person name="Riley R."/>
            <person name="Mondo S."/>
            <person name="Labutti K."/>
            <person name="Haridas S."/>
            <person name="Pangalinan J."/>
            <person name="Salamov A.A."/>
            <person name="Simmons B.A."/>
            <person name="Magnuson J.K."/>
            <person name="Chen J."/>
            <person name="Drula E."/>
            <person name="Henrissat B."/>
            <person name="Wiebenga A."/>
            <person name="Lubbers R.J."/>
            <person name="Gomes A.C."/>
            <person name="Makela M.R."/>
            <person name="Stajich J."/>
            <person name="Grigoriev I.V."/>
            <person name="Mortensen U.H."/>
            <person name="De Vries R.P."/>
            <person name="Baker S.E."/>
            <person name="Andersen M.R."/>
        </authorList>
    </citation>
    <scope>NUCLEOTIDE SEQUENCE [LARGE SCALE GENOMIC DNA]</scope>
    <source>
        <strain evidence="5 6">CBS 588.65</strain>
    </source>
</reference>
<keyword evidence="4" id="KW-0732">Signal</keyword>
<accession>A0ABR4HBW4</accession>